<feature type="transmembrane region" description="Helical" evidence="4">
    <location>
        <begin position="12"/>
        <end position="32"/>
    </location>
</feature>
<protein>
    <submittedName>
        <fullName evidence="6">Macrolide transporter subunit MacA</fullName>
    </submittedName>
</protein>
<evidence type="ECO:0000313" key="6">
    <source>
        <dbReference type="EMBL" id="QDU34110.1"/>
    </source>
</evidence>
<dbReference type="EMBL" id="CP036425">
    <property type="protein sequence ID" value="QDU34110.1"/>
    <property type="molecule type" value="Genomic_DNA"/>
</dbReference>
<dbReference type="Gene3D" id="2.40.50.100">
    <property type="match status" value="1"/>
</dbReference>
<dbReference type="PANTHER" id="PTHR32347">
    <property type="entry name" value="EFFLUX SYSTEM COMPONENT YKNX-RELATED"/>
    <property type="match status" value="1"/>
</dbReference>
<dbReference type="InterPro" id="IPR050465">
    <property type="entry name" value="UPF0194_transport"/>
</dbReference>
<dbReference type="InterPro" id="IPR058792">
    <property type="entry name" value="Beta-barrel_RND_2"/>
</dbReference>
<dbReference type="AlphaFoldDB" id="A0A517YV69"/>
<keyword evidence="4" id="KW-0812">Transmembrane</keyword>
<dbReference type="GO" id="GO:0030313">
    <property type="term" value="C:cell envelope"/>
    <property type="evidence" value="ECO:0007669"/>
    <property type="project" value="UniProtKB-SubCell"/>
</dbReference>
<feature type="coiled-coil region" evidence="3">
    <location>
        <begin position="264"/>
        <end position="298"/>
    </location>
</feature>
<accession>A0A517YV69</accession>
<dbReference type="KEGG" id="pcor:KS4_21720"/>
<dbReference type="PANTHER" id="PTHR32347:SF23">
    <property type="entry name" value="BLL5650 PROTEIN"/>
    <property type="match status" value="1"/>
</dbReference>
<proteinExistence type="predicted"/>
<dbReference type="RefSeq" id="WP_145077690.1">
    <property type="nucleotide sequence ID" value="NZ_CP036425.1"/>
</dbReference>
<dbReference type="Gene3D" id="2.40.420.20">
    <property type="match status" value="1"/>
</dbReference>
<gene>
    <name evidence="6" type="ORF">KS4_21720</name>
</gene>
<dbReference type="OrthoDB" id="259669at2"/>
<dbReference type="Pfam" id="PF25954">
    <property type="entry name" value="Beta-barrel_RND_2"/>
    <property type="match status" value="1"/>
</dbReference>
<evidence type="ECO:0000256" key="2">
    <source>
        <dbReference type="ARBA" id="ARBA00023054"/>
    </source>
</evidence>
<keyword evidence="4" id="KW-0472">Membrane</keyword>
<name>A0A517YV69_9BACT</name>
<dbReference type="Gene3D" id="1.10.287.470">
    <property type="entry name" value="Helix hairpin bin"/>
    <property type="match status" value="1"/>
</dbReference>
<evidence type="ECO:0000256" key="1">
    <source>
        <dbReference type="ARBA" id="ARBA00004196"/>
    </source>
</evidence>
<feature type="coiled-coil region" evidence="3">
    <location>
        <begin position="175"/>
        <end position="233"/>
    </location>
</feature>
<dbReference type="Proteomes" id="UP000317369">
    <property type="component" value="Chromosome"/>
</dbReference>
<evidence type="ECO:0000256" key="3">
    <source>
        <dbReference type="SAM" id="Coils"/>
    </source>
</evidence>
<feature type="domain" description="CusB-like beta-barrel" evidence="5">
    <location>
        <begin position="353"/>
        <end position="424"/>
    </location>
</feature>
<organism evidence="6 7">
    <name type="scientific">Poriferisphaera corsica</name>
    <dbReference type="NCBI Taxonomy" id="2528020"/>
    <lineage>
        <taxon>Bacteria</taxon>
        <taxon>Pseudomonadati</taxon>
        <taxon>Planctomycetota</taxon>
        <taxon>Phycisphaerae</taxon>
        <taxon>Phycisphaerales</taxon>
        <taxon>Phycisphaeraceae</taxon>
        <taxon>Poriferisphaera</taxon>
    </lineage>
</organism>
<keyword evidence="4" id="KW-1133">Transmembrane helix</keyword>
<comment type="subcellular location">
    <subcellularLocation>
        <location evidence="1">Cell envelope</location>
    </subcellularLocation>
</comment>
<dbReference type="Gene3D" id="2.40.30.170">
    <property type="match status" value="1"/>
</dbReference>
<sequence length="496" mass="55137">MNTNTSTSSSKIKRFGILFIVLIATGIIVWIATGSSNVGNASGSSVSEMKNEWFDVAKKSFDLTVVASGELAAKNQVEIKSEVEERLAIVEIVPEGKSVKKGDTLAKLESAKIEERIETEVLAVESAQTELTNSERNLEIEKNSAAASQKSDEVKLMMAKLDFEKWLNGDVPKKQRELALALEEAEYQLKRAERNLVSSQELYKEQFISLNELEDDELKLKKAKDSLVTANNNIDMYKKYTFPKEEEDMKTKVETAESSLQRTIDSNTSKLSRIEAELKSKERRLKIKETRLKELKEQLVNTTIIAPQDGLVVYGTSVGSRWSRQDPIKEGRQVRFNETIFVLPDTSIMVAKIKVHEAMLPQVKMDQEVQVTIDARPGEIVTGKITKIAVMAEEGSWMNPNLREYVVTVELPGDAGEGLKPAMRCNGTIIIGHVEDAIAIPVQAVWTEGRKHFVYTGPNQTGDVKTGRASETFVEITEGLADGDRVLLRNPTASGN</sequence>
<keyword evidence="7" id="KW-1185">Reference proteome</keyword>
<evidence type="ECO:0000259" key="5">
    <source>
        <dbReference type="Pfam" id="PF25954"/>
    </source>
</evidence>
<evidence type="ECO:0000256" key="4">
    <source>
        <dbReference type="SAM" id="Phobius"/>
    </source>
</evidence>
<evidence type="ECO:0000313" key="7">
    <source>
        <dbReference type="Proteomes" id="UP000317369"/>
    </source>
</evidence>
<keyword evidence="2 3" id="KW-0175">Coiled coil</keyword>
<reference evidence="6 7" key="1">
    <citation type="submission" date="2019-02" db="EMBL/GenBank/DDBJ databases">
        <title>Deep-cultivation of Planctomycetes and their phenomic and genomic characterization uncovers novel biology.</title>
        <authorList>
            <person name="Wiegand S."/>
            <person name="Jogler M."/>
            <person name="Boedeker C."/>
            <person name="Pinto D."/>
            <person name="Vollmers J."/>
            <person name="Rivas-Marin E."/>
            <person name="Kohn T."/>
            <person name="Peeters S.H."/>
            <person name="Heuer A."/>
            <person name="Rast P."/>
            <person name="Oberbeckmann S."/>
            <person name="Bunk B."/>
            <person name="Jeske O."/>
            <person name="Meyerdierks A."/>
            <person name="Storesund J.E."/>
            <person name="Kallscheuer N."/>
            <person name="Luecker S."/>
            <person name="Lage O.M."/>
            <person name="Pohl T."/>
            <person name="Merkel B.J."/>
            <person name="Hornburger P."/>
            <person name="Mueller R.-W."/>
            <person name="Bruemmer F."/>
            <person name="Labrenz M."/>
            <person name="Spormann A.M."/>
            <person name="Op den Camp H."/>
            <person name="Overmann J."/>
            <person name="Amann R."/>
            <person name="Jetten M.S.M."/>
            <person name="Mascher T."/>
            <person name="Medema M.H."/>
            <person name="Devos D.P."/>
            <person name="Kaster A.-K."/>
            <person name="Ovreas L."/>
            <person name="Rohde M."/>
            <person name="Galperin M.Y."/>
            <person name="Jogler C."/>
        </authorList>
    </citation>
    <scope>NUCLEOTIDE SEQUENCE [LARGE SCALE GENOMIC DNA]</scope>
    <source>
        <strain evidence="6 7">KS4</strain>
    </source>
</reference>